<dbReference type="AlphaFoldDB" id="A0A9D1TC30"/>
<reference evidence="9" key="2">
    <citation type="journal article" date="2021" name="PeerJ">
        <title>Extensive microbial diversity within the chicken gut microbiome revealed by metagenomics and culture.</title>
        <authorList>
            <person name="Gilroy R."/>
            <person name="Ravi A."/>
            <person name="Getino M."/>
            <person name="Pursley I."/>
            <person name="Horton D.L."/>
            <person name="Alikhan N.F."/>
            <person name="Baker D."/>
            <person name="Gharbi K."/>
            <person name="Hall N."/>
            <person name="Watson M."/>
            <person name="Adriaenssens E.M."/>
            <person name="Foster-Nyarko E."/>
            <person name="Jarju S."/>
            <person name="Secka A."/>
            <person name="Antonio M."/>
            <person name="Oren A."/>
            <person name="Chaudhuri R.R."/>
            <person name="La Ragione R."/>
            <person name="Hildebrand F."/>
            <person name="Pallen M.J."/>
        </authorList>
    </citation>
    <scope>NUCLEOTIDE SEQUENCE</scope>
    <source>
        <strain evidence="9">CHK183-6373</strain>
    </source>
</reference>
<dbReference type="Pfam" id="PF00528">
    <property type="entry name" value="BPD_transp_1"/>
    <property type="match status" value="1"/>
</dbReference>
<evidence type="ECO:0000256" key="1">
    <source>
        <dbReference type="ARBA" id="ARBA00004651"/>
    </source>
</evidence>
<organism evidence="9 10">
    <name type="scientific">Candidatus Ornithocaccomicrobium faecavium</name>
    <dbReference type="NCBI Taxonomy" id="2840890"/>
    <lineage>
        <taxon>Bacteria</taxon>
        <taxon>Bacillati</taxon>
        <taxon>Bacillota</taxon>
        <taxon>Clostridia</taxon>
        <taxon>Candidatus Ornithocaccomicrobium</taxon>
    </lineage>
</organism>
<evidence type="ECO:0000256" key="7">
    <source>
        <dbReference type="RuleBase" id="RU363032"/>
    </source>
</evidence>
<comment type="similarity">
    <text evidence="7">Belongs to the binding-protein-dependent transport system permease family.</text>
</comment>
<comment type="caution">
    <text evidence="9">The sequence shown here is derived from an EMBL/GenBank/DDBJ whole genome shotgun (WGS) entry which is preliminary data.</text>
</comment>
<keyword evidence="5 7" id="KW-1133">Transmembrane helix</keyword>
<dbReference type="CDD" id="cd06261">
    <property type="entry name" value="TM_PBP2"/>
    <property type="match status" value="1"/>
</dbReference>
<evidence type="ECO:0000256" key="6">
    <source>
        <dbReference type="ARBA" id="ARBA00023136"/>
    </source>
</evidence>
<dbReference type="SUPFAM" id="SSF161098">
    <property type="entry name" value="MetI-like"/>
    <property type="match status" value="1"/>
</dbReference>
<dbReference type="GO" id="GO:0055085">
    <property type="term" value="P:transmembrane transport"/>
    <property type="evidence" value="ECO:0007669"/>
    <property type="project" value="InterPro"/>
</dbReference>
<evidence type="ECO:0000256" key="4">
    <source>
        <dbReference type="ARBA" id="ARBA00022692"/>
    </source>
</evidence>
<proteinExistence type="inferred from homology"/>
<keyword evidence="4 7" id="KW-0812">Transmembrane</keyword>
<gene>
    <name evidence="9" type="ORF">IAA64_02220</name>
</gene>
<dbReference type="PROSITE" id="PS50928">
    <property type="entry name" value="ABC_TM1"/>
    <property type="match status" value="1"/>
</dbReference>
<sequence>MKKQKTQVSDVLFFGVDAIVMAVVVISTIYPFIYMVMRSFSSGSTFGKILLWPSEPTTIAYRMMIEKVNFFDGAVISILRSTICPVCTILCIYMAGFSLAKEDLIGRKFLSRFITFSMYFSAGLLPAYMNMVSLHMTGTFYVYLIPCLVNAFNMILIKTYIQDLPRSLEESAEIDGANDAHVAFLVVFPLCLPVLAAVMLFEFVGQWNAYTDTLLYNSNVPELYSLQYMLSNLLNATLRVSPSDIQSQVERQRFNSDALKMAMTVVVCLPVLIVYPFLQKYFVKGILIGSIKG</sequence>
<reference evidence="9" key="1">
    <citation type="submission" date="2020-10" db="EMBL/GenBank/DDBJ databases">
        <authorList>
            <person name="Gilroy R."/>
        </authorList>
    </citation>
    <scope>NUCLEOTIDE SEQUENCE</scope>
    <source>
        <strain evidence="9">CHK183-6373</strain>
    </source>
</reference>
<dbReference type="GO" id="GO:0005886">
    <property type="term" value="C:plasma membrane"/>
    <property type="evidence" value="ECO:0007669"/>
    <property type="project" value="UniProtKB-SubCell"/>
</dbReference>
<feature type="domain" description="ABC transmembrane type-1" evidence="8">
    <location>
        <begin position="74"/>
        <end position="278"/>
    </location>
</feature>
<comment type="subcellular location">
    <subcellularLocation>
        <location evidence="1 7">Cell membrane</location>
        <topology evidence="1 7">Multi-pass membrane protein</topology>
    </subcellularLocation>
</comment>
<keyword evidence="6 7" id="KW-0472">Membrane</keyword>
<dbReference type="PANTHER" id="PTHR43744:SF9">
    <property type="entry name" value="POLYGALACTURONAN_RHAMNOGALACTURONAN TRANSPORT SYSTEM PERMEASE PROTEIN YTCP"/>
    <property type="match status" value="1"/>
</dbReference>
<dbReference type="Proteomes" id="UP000886884">
    <property type="component" value="Unassembled WGS sequence"/>
</dbReference>
<feature type="transmembrane region" description="Helical" evidence="7">
    <location>
        <begin position="258"/>
        <end position="278"/>
    </location>
</feature>
<dbReference type="EMBL" id="DVOT01000042">
    <property type="protein sequence ID" value="HIV26758.1"/>
    <property type="molecule type" value="Genomic_DNA"/>
</dbReference>
<evidence type="ECO:0000259" key="8">
    <source>
        <dbReference type="PROSITE" id="PS50928"/>
    </source>
</evidence>
<evidence type="ECO:0000313" key="10">
    <source>
        <dbReference type="Proteomes" id="UP000886884"/>
    </source>
</evidence>
<dbReference type="Gene3D" id="1.10.3720.10">
    <property type="entry name" value="MetI-like"/>
    <property type="match status" value="1"/>
</dbReference>
<evidence type="ECO:0000256" key="3">
    <source>
        <dbReference type="ARBA" id="ARBA00022475"/>
    </source>
</evidence>
<accession>A0A9D1TC30</accession>
<evidence type="ECO:0000256" key="2">
    <source>
        <dbReference type="ARBA" id="ARBA00022448"/>
    </source>
</evidence>
<dbReference type="InterPro" id="IPR035906">
    <property type="entry name" value="MetI-like_sf"/>
</dbReference>
<dbReference type="PANTHER" id="PTHR43744">
    <property type="entry name" value="ABC TRANSPORTER PERMEASE PROTEIN MG189-RELATED-RELATED"/>
    <property type="match status" value="1"/>
</dbReference>
<feature type="transmembrane region" description="Helical" evidence="7">
    <location>
        <begin position="109"/>
        <end position="128"/>
    </location>
</feature>
<feature type="transmembrane region" description="Helical" evidence="7">
    <location>
        <begin position="140"/>
        <end position="161"/>
    </location>
</feature>
<feature type="transmembrane region" description="Helical" evidence="7">
    <location>
        <begin position="74"/>
        <end position="97"/>
    </location>
</feature>
<name>A0A9D1TC30_9FIRM</name>
<dbReference type="InterPro" id="IPR000515">
    <property type="entry name" value="MetI-like"/>
</dbReference>
<evidence type="ECO:0000256" key="5">
    <source>
        <dbReference type="ARBA" id="ARBA00022989"/>
    </source>
</evidence>
<evidence type="ECO:0000313" key="9">
    <source>
        <dbReference type="EMBL" id="HIV26758.1"/>
    </source>
</evidence>
<protein>
    <submittedName>
        <fullName evidence="9">Carbohydrate ABC transporter permease</fullName>
    </submittedName>
</protein>
<keyword evidence="2 7" id="KW-0813">Transport</keyword>
<feature type="transmembrane region" description="Helical" evidence="7">
    <location>
        <begin position="182"/>
        <end position="201"/>
    </location>
</feature>
<feature type="transmembrane region" description="Helical" evidence="7">
    <location>
        <begin position="12"/>
        <end position="33"/>
    </location>
</feature>
<keyword evidence="3" id="KW-1003">Cell membrane</keyword>